<reference evidence="2" key="1">
    <citation type="submission" date="2018-06" db="EMBL/GenBank/DDBJ databases">
        <authorList>
            <person name="Zhirakovskaya E."/>
        </authorList>
    </citation>
    <scope>NUCLEOTIDE SEQUENCE</scope>
</reference>
<dbReference type="PANTHER" id="PTHR30615:SF8">
    <property type="entry name" value="UPF0047 PROTEIN C4A8.02C"/>
    <property type="match status" value="1"/>
</dbReference>
<dbReference type="NCBIfam" id="TIGR00149">
    <property type="entry name" value="TIGR00149_YjbQ"/>
    <property type="match status" value="1"/>
</dbReference>
<dbReference type="AlphaFoldDB" id="A0A3B0V9J2"/>
<dbReference type="InterPro" id="IPR035917">
    <property type="entry name" value="YjbQ-like_sf"/>
</dbReference>
<name>A0A3B0V9J2_9ZZZZ</name>
<sequence>MRTFSSAIRLTTTDKKAEVNITGLVEAVIKKSGIQEGTILVFTGHTTASVHLNNADKDLERDFHDFLDELIPNKDSYRHNKGDYGKNADAHFKSLIVGNSVTVPVSKGRPALGQWQAVYFSEFDGPRNRLISVKITGKK</sequence>
<dbReference type="SUPFAM" id="SSF111038">
    <property type="entry name" value="YjbQ-like"/>
    <property type="match status" value="1"/>
</dbReference>
<gene>
    <name evidence="2" type="ORF">MNBD_DELTA02-629</name>
</gene>
<dbReference type="PIRSF" id="PIRSF004681">
    <property type="entry name" value="UCP004681"/>
    <property type="match status" value="1"/>
</dbReference>
<evidence type="ECO:0000313" key="2">
    <source>
        <dbReference type="EMBL" id="VAW35472.1"/>
    </source>
</evidence>
<dbReference type="Gene3D" id="2.60.120.460">
    <property type="entry name" value="YjbQ-like"/>
    <property type="match status" value="1"/>
</dbReference>
<organism evidence="2">
    <name type="scientific">hydrothermal vent metagenome</name>
    <dbReference type="NCBI Taxonomy" id="652676"/>
    <lineage>
        <taxon>unclassified sequences</taxon>
        <taxon>metagenomes</taxon>
        <taxon>ecological metagenomes</taxon>
    </lineage>
</organism>
<dbReference type="InterPro" id="IPR001602">
    <property type="entry name" value="UPF0047_YjbQ-like"/>
</dbReference>
<dbReference type="Pfam" id="PF01894">
    <property type="entry name" value="YjbQ"/>
    <property type="match status" value="1"/>
</dbReference>
<accession>A0A3B0V9J2</accession>
<comment type="similarity">
    <text evidence="1">Belongs to the UPF0047 family.</text>
</comment>
<dbReference type="PANTHER" id="PTHR30615">
    <property type="entry name" value="UNCHARACTERIZED PROTEIN YJBQ-RELATED"/>
    <property type="match status" value="1"/>
</dbReference>
<protein>
    <submittedName>
        <fullName evidence="2">UPF0047 protein Bsu YugU</fullName>
    </submittedName>
</protein>
<proteinExistence type="inferred from homology"/>
<evidence type="ECO:0000256" key="1">
    <source>
        <dbReference type="ARBA" id="ARBA00005534"/>
    </source>
</evidence>
<dbReference type="EMBL" id="UOEZ01000027">
    <property type="protein sequence ID" value="VAW35472.1"/>
    <property type="molecule type" value="Genomic_DNA"/>
</dbReference>